<sequence>MNQRLIPCACLALLCDMGFAAEPIPNQQPATRDLPSADWPGHCRQVAQLWRDVAEIRDNGLGEDLTRQFVIGPTFDNEPEVQRISALAVPVVFHEEADLSPAQVEEVRYKECLVYPLASNKKR</sequence>
<keyword evidence="1" id="KW-0732">Signal</keyword>
<dbReference type="RefSeq" id="WP_074830066.1">
    <property type="nucleotide sequence ID" value="NZ_DALZQD010000042.1"/>
</dbReference>
<proteinExistence type="predicted"/>
<feature type="signal peptide" evidence="1">
    <location>
        <begin position="1"/>
        <end position="20"/>
    </location>
</feature>
<protein>
    <submittedName>
        <fullName evidence="2">Uncharacterized protein</fullName>
    </submittedName>
</protein>
<name>A0A2X2CAI4_PSELU</name>
<evidence type="ECO:0000313" key="2">
    <source>
        <dbReference type="EMBL" id="SPZ05137.1"/>
    </source>
</evidence>
<dbReference type="GeneID" id="300269283"/>
<dbReference type="Proteomes" id="UP000250443">
    <property type="component" value="Unassembled WGS sequence"/>
</dbReference>
<organism evidence="2 3">
    <name type="scientific">Pseudomonas luteola</name>
    <dbReference type="NCBI Taxonomy" id="47886"/>
    <lineage>
        <taxon>Bacteria</taxon>
        <taxon>Pseudomonadati</taxon>
        <taxon>Pseudomonadota</taxon>
        <taxon>Gammaproteobacteria</taxon>
        <taxon>Pseudomonadales</taxon>
        <taxon>Pseudomonadaceae</taxon>
        <taxon>Pseudomonas</taxon>
    </lineage>
</organism>
<evidence type="ECO:0000256" key="1">
    <source>
        <dbReference type="SAM" id="SignalP"/>
    </source>
</evidence>
<reference evidence="2 3" key="1">
    <citation type="submission" date="2018-06" db="EMBL/GenBank/DDBJ databases">
        <authorList>
            <consortium name="Pathogen Informatics"/>
            <person name="Doyle S."/>
        </authorList>
    </citation>
    <scope>NUCLEOTIDE SEQUENCE [LARGE SCALE GENOMIC DNA]</scope>
    <source>
        <strain evidence="2 3">NCTC11842</strain>
    </source>
</reference>
<feature type="chain" id="PRO_5016114945" evidence="1">
    <location>
        <begin position="21"/>
        <end position="123"/>
    </location>
</feature>
<dbReference type="AlphaFoldDB" id="A0A2X2CAI4"/>
<dbReference type="EMBL" id="UAUF01000010">
    <property type="protein sequence ID" value="SPZ05137.1"/>
    <property type="molecule type" value="Genomic_DNA"/>
</dbReference>
<gene>
    <name evidence="2" type="ORF">NCTC11842_01609</name>
</gene>
<evidence type="ECO:0000313" key="3">
    <source>
        <dbReference type="Proteomes" id="UP000250443"/>
    </source>
</evidence>
<accession>A0A2X2CAI4</accession>